<keyword evidence="3" id="KW-1185">Reference proteome</keyword>
<accession>A0A151M3P4</accession>
<feature type="region of interest" description="Disordered" evidence="1">
    <location>
        <begin position="1"/>
        <end position="20"/>
    </location>
</feature>
<sequence>MQEASSPITTTAALPPLPLPHPGAVTITARASWEKWIISLQGSCWGLCLSTDHPSALKRGMTSSVMSSAIPDITSCWRGEKKRNLLE</sequence>
<name>A0A151M3P4_ALLMI</name>
<comment type="caution">
    <text evidence="2">The sequence shown here is derived from an EMBL/GenBank/DDBJ whole genome shotgun (WGS) entry which is preliminary data.</text>
</comment>
<dbReference type="Proteomes" id="UP000050525">
    <property type="component" value="Unassembled WGS sequence"/>
</dbReference>
<organism evidence="2 3">
    <name type="scientific">Alligator mississippiensis</name>
    <name type="common">American alligator</name>
    <dbReference type="NCBI Taxonomy" id="8496"/>
    <lineage>
        <taxon>Eukaryota</taxon>
        <taxon>Metazoa</taxon>
        <taxon>Chordata</taxon>
        <taxon>Craniata</taxon>
        <taxon>Vertebrata</taxon>
        <taxon>Euteleostomi</taxon>
        <taxon>Archelosauria</taxon>
        <taxon>Archosauria</taxon>
        <taxon>Crocodylia</taxon>
        <taxon>Alligatoridae</taxon>
        <taxon>Alligatorinae</taxon>
        <taxon>Alligator</taxon>
    </lineage>
</organism>
<proteinExistence type="predicted"/>
<dbReference type="EMBL" id="AKHW03006740">
    <property type="protein sequence ID" value="KYO19134.1"/>
    <property type="molecule type" value="Genomic_DNA"/>
</dbReference>
<gene>
    <name evidence="2" type="ORF">Y1Q_0005031</name>
</gene>
<reference evidence="2 3" key="1">
    <citation type="journal article" date="2012" name="Genome Biol.">
        <title>Sequencing three crocodilian genomes to illuminate the evolution of archosaurs and amniotes.</title>
        <authorList>
            <person name="St John J.A."/>
            <person name="Braun E.L."/>
            <person name="Isberg S.R."/>
            <person name="Miles L.G."/>
            <person name="Chong A.Y."/>
            <person name="Gongora J."/>
            <person name="Dalzell P."/>
            <person name="Moran C."/>
            <person name="Bed'hom B."/>
            <person name="Abzhanov A."/>
            <person name="Burgess S.C."/>
            <person name="Cooksey A.M."/>
            <person name="Castoe T.A."/>
            <person name="Crawford N.G."/>
            <person name="Densmore L.D."/>
            <person name="Drew J.C."/>
            <person name="Edwards S.V."/>
            <person name="Faircloth B.C."/>
            <person name="Fujita M.K."/>
            <person name="Greenwold M.J."/>
            <person name="Hoffmann F.G."/>
            <person name="Howard J.M."/>
            <person name="Iguchi T."/>
            <person name="Janes D.E."/>
            <person name="Khan S.Y."/>
            <person name="Kohno S."/>
            <person name="de Koning A.J."/>
            <person name="Lance S.L."/>
            <person name="McCarthy F.M."/>
            <person name="McCormack J.E."/>
            <person name="Merchant M.E."/>
            <person name="Peterson D.G."/>
            <person name="Pollock D.D."/>
            <person name="Pourmand N."/>
            <person name="Raney B.J."/>
            <person name="Roessler K.A."/>
            <person name="Sanford J.R."/>
            <person name="Sawyer R.H."/>
            <person name="Schmidt C.J."/>
            <person name="Triplett E.W."/>
            <person name="Tuberville T.D."/>
            <person name="Venegas-Anaya M."/>
            <person name="Howard J.T."/>
            <person name="Jarvis E.D."/>
            <person name="Guillette L.J.Jr."/>
            <person name="Glenn T.C."/>
            <person name="Green R.E."/>
            <person name="Ray D.A."/>
        </authorList>
    </citation>
    <scope>NUCLEOTIDE SEQUENCE [LARGE SCALE GENOMIC DNA]</scope>
    <source>
        <strain evidence="2">KSC_2009_1</strain>
    </source>
</reference>
<protein>
    <submittedName>
        <fullName evidence="2">Uncharacterized protein</fullName>
    </submittedName>
</protein>
<evidence type="ECO:0000256" key="1">
    <source>
        <dbReference type="SAM" id="MobiDB-lite"/>
    </source>
</evidence>
<evidence type="ECO:0000313" key="2">
    <source>
        <dbReference type="EMBL" id="KYO19134.1"/>
    </source>
</evidence>
<dbReference type="AlphaFoldDB" id="A0A151M3P4"/>
<evidence type="ECO:0000313" key="3">
    <source>
        <dbReference type="Proteomes" id="UP000050525"/>
    </source>
</evidence>